<evidence type="ECO:0000313" key="16">
    <source>
        <dbReference type="EMBL" id="MPW25740.1"/>
    </source>
</evidence>
<dbReference type="Pfam" id="PF01326">
    <property type="entry name" value="PPDK_N"/>
    <property type="match status" value="1"/>
</dbReference>
<protein>
    <recommendedName>
        <fullName evidence="6">Phosphoenolpyruvate synthase</fullName>
        <ecNumber evidence="5">2.7.9.2</ecNumber>
    </recommendedName>
    <alternativeName>
        <fullName evidence="13">Pyruvate, water dikinase</fullName>
    </alternativeName>
</protein>
<comment type="cofactor">
    <cofactor evidence="1">
        <name>Mg(2+)</name>
        <dbReference type="ChEBI" id="CHEBI:18420"/>
    </cofactor>
</comment>
<dbReference type="GO" id="GO:0046872">
    <property type="term" value="F:metal ion binding"/>
    <property type="evidence" value="ECO:0007669"/>
    <property type="project" value="UniProtKB-KW"/>
</dbReference>
<dbReference type="EC" id="2.7.9.2" evidence="5"/>
<evidence type="ECO:0000256" key="9">
    <source>
        <dbReference type="ARBA" id="ARBA00022741"/>
    </source>
</evidence>
<dbReference type="AlphaFoldDB" id="A0A6A7K8G8"/>
<dbReference type="InterPro" id="IPR013815">
    <property type="entry name" value="ATP_grasp_subdomain_1"/>
</dbReference>
<evidence type="ECO:0000256" key="10">
    <source>
        <dbReference type="ARBA" id="ARBA00022777"/>
    </source>
</evidence>
<dbReference type="Gene3D" id="3.30.1490.20">
    <property type="entry name" value="ATP-grasp fold, A domain"/>
    <property type="match status" value="1"/>
</dbReference>
<keyword evidence="12" id="KW-0460">Magnesium</keyword>
<evidence type="ECO:0000256" key="12">
    <source>
        <dbReference type="ARBA" id="ARBA00022842"/>
    </source>
</evidence>
<dbReference type="PANTHER" id="PTHR43030">
    <property type="entry name" value="PHOSPHOENOLPYRUVATE SYNTHASE"/>
    <property type="match status" value="1"/>
</dbReference>
<comment type="catalytic activity">
    <reaction evidence="14">
        <text>pyruvate + ATP + H2O = phosphoenolpyruvate + AMP + phosphate + 2 H(+)</text>
        <dbReference type="Rhea" id="RHEA:11364"/>
        <dbReference type="ChEBI" id="CHEBI:15361"/>
        <dbReference type="ChEBI" id="CHEBI:15377"/>
        <dbReference type="ChEBI" id="CHEBI:15378"/>
        <dbReference type="ChEBI" id="CHEBI:30616"/>
        <dbReference type="ChEBI" id="CHEBI:43474"/>
        <dbReference type="ChEBI" id="CHEBI:58702"/>
        <dbReference type="ChEBI" id="CHEBI:456215"/>
        <dbReference type="EC" id="2.7.9.2"/>
    </reaction>
</comment>
<dbReference type="GO" id="GO:0008986">
    <property type="term" value="F:pyruvate, water dikinase activity"/>
    <property type="evidence" value="ECO:0007669"/>
    <property type="project" value="UniProtKB-EC"/>
</dbReference>
<evidence type="ECO:0000256" key="8">
    <source>
        <dbReference type="ARBA" id="ARBA00022723"/>
    </source>
</evidence>
<comment type="similarity">
    <text evidence="4">Belongs to the PEP-utilizing enzyme family.</text>
</comment>
<feature type="domain" description="Pyruvate phosphate dikinase AMP/ATP-binding" evidence="15">
    <location>
        <begin position="292"/>
        <end position="668"/>
    </location>
</feature>
<sequence>MEKSCVLYDRVSTGINGFDKTIDMLRLGDNVVWQVDSVDNYRHFVNHYIKQARLDKRKIVYMRFGCHISLIDDTYGIRVYDLNADEGFESFGTKVHDIITEEGLETFYVFDCLSELLRYWHSDLMIGNFFKITCPYLYELNTVAYFAIMRNTHTYSTIARIRETTQVLLDLYQIKNEYYVHPLKVWERYSPTMFIPHRSKNGEFSAVTSSSDLAALFVNTSIQEERKDYWDRIFDDARDTLFLSIKEQEEAKNLLISLLIGRGRRITTLSNKYFTLSDLINIHARQIGTGFIGGKSVGMLLARKVLETDGGDRFTKILEQHDSFYLGSDIFYTYIVQNRLWKLRTKQKKMSGYFKYASEMRQKILNGKFPEIIREKFQQMLEYFGQSPIIVRSSSLLEDNFGNAFAGKYESVFCVNQGTPQQRYEEFAKAVRIVYASTLSDDALAYRLKRGLFDRDEQMALLVQRVSGDYHGDYFFPHIAGVGNSSNIYVWDKSMDVEAGMLRLVFGMGTRAVDRIMGDYPRLVSLDNPEQTPLVYYDDEAKFSQSRVDVLCLKDNVLTDRALEDIMELDIGTNKEMFVKKDYKTIKRMKELGIKNRNAYILGFKELLSNSEFPSDMKAMLSVLSEKYDYPVDIEFTANFTQDGDYKINLVQCRPLQTKGLGNAVEMPELLDPSDCLFNFTGNFMGGNVRLPIDYAVIVDSKSYIELPQSEKYTVARHIGAINSALKDSQVMLIGPGRWGTTTPSLGVPVSFAELCNMSIICEVAYNLGGLMPELSFGSHFFQDLVESDIFYAAIFDGYENVIYNPEYLTNTENHLEHIISPNESIDGVIHIAKIDGLEIYSDIVSQRVICK</sequence>
<dbReference type="PANTHER" id="PTHR43030:SF1">
    <property type="entry name" value="PHOSPHOENOLPYRUVATE SYNTHASE"/>
    <property type="match status" value="1"/>
</dbReference>
<evidence type="ECO:0000256" key="7">
    <source>
        <dbReference type="ARBA" id="ARBA00022679"/>
    </source>
</evidence>
<dbReference type="InterPro" id="IPR002192">
    <property type="entry name" value="PPDK_AMP/ATP-bd"/>
</dbReference>
<keyword evidence="10 16" id="KW-0418">Kinase</keyword>
<name>A0A6A7K8G8_9FIRM</name>
<keyword evidence="9" id="KW-0547">Nucleotide-binding</keyword>
<proteinExistence type="inferred from homology"/>
<evidence type="ECO:0000256" key="2">
    <source>
        <dbReference type="ARBA" id="ARBA00002988"/>
    </source>
</evidence>
<keyword evidence="8" id="KW-0479">Metal-binding</keyword>
<dbReference type="RefSeq" id="WP_152803499.1">
    <property type="nucleotide sequence ID" value="NZ_WHNX01000010.1"/>
</dbReference>
<comment type="function">
    <text evidence="2">Catalyzes the phosphorylation of pyruvate to phosphoenolpyruvate.</text>
</comment>
<evidence type="ECO:0000259" key="15">
    <source>
        <dbReference type="Pfam" id="PF01326"/>
    </source>
</evidence>
<keyword evidence="7" id="KW-0808">Transferase</keyword>
<comment type="caution">
    <text evidence="16">The sequence shown here is derived from an EMBL/GenBank/DDBJ whole genome shotgun (WGS) entry which is preliminary data.</text>
</comment>
<evidence type="ECO:0000256" key="11">
    <source>
        <dbReference type="ARBA" id="ARBA00022840"/>
    </source>
</evidence>
<keyword evidence="16" id="KW-0670">Pyruvate</keyword>
<evidence type="ECO:0000313" key="17">
    <source>
        <dbReference type="Proteomes" id="UP000440004"/>
    </source>
</evidence>
<accession>A0A6A7K8G8</accession>
<dbReference type="EMBL" id="WHNX01000010">
    <property type="protein sequence ID" value="MPW25740.1"/>
    <property type="molecule type" value="Genomic_DNA"/>
</dbReference>
<evidence type="ECO:0000256" key="13">
    <source>
        <dbReference type="ARBA" id="ARBA00033470"/>
    </source>
</evidence>
<evidence type="ECO:0000256" key="1">
    <source>
        <dbReference type="ARBA" id="ARBA00001946"/>
    </source>
</evidence>
<evidence type="ECO:0000256" key="3">
    <source>
        <dbReference type="ARBA" id="ARBA00004742"/>
    </source>
</evidence>
<dbReference type="SUPFAM" id="SSF56059">
    <property type="entry name" value="Glutathione synthetase ATP-binding domain-like"/>
    <property type="match status" value="1"/>
</dbReference>
<evidence type="ECO:0000256" key="14">
    <source>
        <dbReference type="ARBA" id="ARBA00047700"/>
    </source>
</evidence>
<evidence type="ECO:0000256" key="5">
    <source>
        <dbReference type="ARBA" id="ARBA00011996"/>
    </source>
</evidence>
<evidence type="ECO:0000256" key="4">
    <source>
        <dbReference type="ARBA" id="ARBA00007837"/>
    </source>
</evidence>
<keyword evidence="11" id="KW-0067">ATP-binding</keyword>
<dbReference type="GO" id="GO:0005524">
    <property type="term" value="F:ATP binding"/>
    <property type="evidence" value="ECO:0007669"/>
    <property type="project" value="UniProtKB-KW"/>
</dbReference>
<dbReference type="Proteomes" id="UP000440004">
    <property type="component" value="Unassembled WGS sequence"/>
</dbReference>
<comment type="pathway">
    <text evidence="3">Carbohydrate biosynthesis; gluconeogenesis.</text>
</comment>
<organism evidence="16 17">
    <name type="scientific">Alkalibaculum sporogenes</name>
    <dbReference type="NCBI Taxonomy" id="2655001"/>
    <lineage>
        <taxon>Bacteria</taxon>
        <taxon>Bacillati</taxon>
        <taxon>Bacillota</taxon>
        <taxon>Clostridia</taxon>
        <taxon>Eubacteriales</taxon>
        <taxon>Eubacteriaceae</taxon>
        <taxon>Alkalibaculum</taxon>
    </lineage>
</organism>
<gene>
    <name evidence="16" type="ORF">GC105_08050</name>
</gene>
<evidence type="ECO:0000256" key="6">
    <source>
        <dbReference type="ARBA" id="ARBA00021623"/>
    </source>
</evidence>
<dbReference type="InterPro" id="IPR006319">
    <property type="entry name" value="PEP_synth"/>
</dbReference>
<reference evidence="16 17" key="1">
    <citation type="submission" date="2019-10" db="EMBL/GenBank/DDBJ databases">
        <title>Alkalibaculum tamaniensis sp.nov., a new alkaliphilic acetogen, isolated on methoxylated aromatics from a mud volcano.</title>
        <authorList>
            <person name="Khomyakova M.A."/>
            <person name="Merkel A.Y."/>
            <person name="Bonch-Osmolovskaya E.A."/>
            <person name="Slobodkin A.I."/>
        </authorList>
    </citation>
    <scope>NUCLEOTIDE SEQUENCE [LARGE SCALE GENOMIC DNA]</scope>
    <source>
        <strain evidence="16 17">M08DMB</strain>
    </source>
</reference>
<keyword evidence="17" id="KW-1185">Reference proteome</keyword>